<dbReference type="SMART" id="SM00283">
    <property type="entry name" value="MA"/>
    <property type="match status" value="1"/>
</dbReference>
<dbReference type="PROSITE" id="PS50885">
    <property type="entry name" value="HAMP"/>
    <property type="match status" value="1"/>
</dbReference>
<dbReference type="EMBL" id="QJKI01000029">
    <property type="protein sequence ID" value="PXX74669.1"/>
    <property type="molecule type" value="Genomic_DNA"/>
</dbReference>
<evidence type="ECO:0000256" key="5">
    <source>
        <dbReference type="ARBA" id="ARBA00023224"/>
    </source>
</evidence>
<evidence type="ECO:0000256" key="7">
    <source>
        <dbReference type="PROSITE-ProRule" id="PRU00284"/>
    </source>
</evidence>
<gene>
    <name evidence="10" type="ORF">DFR34_1295</name>
</gene>
<dbReference type="Pfam" id="PF00015">
    <property type="entry name" value="MCPsignal"/>
    <property type="match status" value="1"/>
</dbReference>
<dbReference type="InterPro" id="IPR004090">
    <property type="entry name" value="Chemotax_Me-accpt_rcpt"/>
</dbReference>
<dbReference type="PROSITE" id="PS50111">
    <property type="entry name" value="CHEMOTAXIS_TRANSDUC_2"/>
    <property type="match status" value="1"/>
</dbReference>
<keyword evidence="3" id="KW-1133">Transmembrane helix</keyword>
<dbReference type="SMART" id="SM00304">
    <property type="entry name" value="HAMP"/>
    <property type="match status" value="2"/>
</dbReference>
<dbReference type="InterPro" id="IPR024478">
    <property type="entry name" value="HlyB_4HB_MCP"/>
</dbReference>
<dbReference type="GO" id="GO:0007165">
    <property type="term" value="P:signal transduction"/>
    <property type="evidence" value="ECO:0007669"/>
    <property type="project" value="UniProtKB-KW"/>
</dbReference>
<evidence type="ECO:0000259" key="9">
    <source>
        <dbReference type="PROSITE" id="PS50885"/>
    </source>
</evidence>
<dbReference type="OrthoDB" id="9179351at2"/>
<evidence type="ECO:0000256" key="1">
    <source>
        <dbReference type="ARBA" id="ARBA00004141"/>
    </source>
</evidence>
<dbReference type="GO" id="GO:0016020">
    <property type="term" value="C:membrane"/>
    <property type="evidence" value="ECO:0007669"/>
    <property type="project" value="UniProtKB-SubCell"/>
</dbReference>
<name>A0A318KRU3_9NEIS</name>
<evidence type="ECO:0000313" key="10">
    <source>
        <dbReference type="EMBL" id="PXX74669.1"/>
    </source>
</evidence>
<protein>
    <submittedName>
        <fullName evidence="10">Methyl-accepting chemotaxis protein</fullName>
    </submittedName>
</protein>
<evidence type="ECO:0000256" key="4">
    <source>
        <dbReference type="ARBA" id="ARBA00023136"/>
    </source>
</evidence>
<evidence type="ECO:0000256" key="6">
    <source>
        <dbReference type="ARBA" id="ARBA00029447"/>
    </source>
</evidence>
<reference evidence="10 11" key="1">
    <citation type="submission" date="2018-05" db="EMBL/GenBank/DDBJ databases">
        <title>Genomic Encyclopedia of Type Strains, Phase IV (KMG-IV): sequencing the most valuable type-strain genomes for metagenomic binning, comparative biology and taxonomic classification.</title>
        <authorList>
            <person name="Goeker M."/>
        </authorList>
    </citation>
    <scope>NUCLEOTIDE SEQUENCE [LARGE SCALE GENOMIC DNA]</scope>
    <source>
        <strain evidence="10 11">DSM 29661</strain>
    </source>
</reference>
<dbReference type="GO" id="GO:0004888">
    <property type="term" value="F:transmembrane signaling receptor activity"/>
    <property type="evidence" value="ECO:0007669"/>
    <property type="project" value="InterPro"/>
</dbReference>
<dbReference type="InterPro" id="IPR004089">
    <property type="entry name" value="MCPsignal_dom"/>
</dbReference>
<evidence type="ECO:0000259" key="8">
    <source>
        <dbReference type="PROSITE" id="PS50111"/>
    </source>
</evidence>
<dbReference type="RefSeq" id="WP_110391969.1">
    <property type="nucleotide sequence ID" value="NZ_QJKI01000029.1"/>
</dbReference>
<evidence type="ECO:0000256" key="2">
    <source>
        <dbReference type="ARBA" id="ARBA00022692"/>
    </source>
</evidence>
<comment type="subcellular location">
    <subcellularLocation>
        <location evidence="1">Membrane</location>
        <topology evidence="1">Multi-pass membrane protein</topology>
    </subcellularLocation>
</comment>
<keyword evidence="4" id="KW-0472">Membrane</keyword>
<dbReference type="GO" id="GO:0006935">
    <property type="term" value="P:chemotaxis"/>
    <property type="evidence" value="ECO:0007669"/>
    <property type="project" value="InterPro"/>
</dbReference>
<dbReference type="CDD" id="cd11386">
    <property type="entry name" value="MCP_signal"/>
    <property type="match status" value="1"/>
</dbReference>
<accession>A0A318KRU3</accession>
<keyword evidence="5 7" id="KW-0807">Transducer</keyword>
<comment type="similarity">
    <text evidence="6">Belongs to the methyl-accepting chemotaxis (MCP) protein family.</text>
</comment>
<dbReference type="FunFam" id="1.10.287.950:FF:000001">
    <property type="entry name" value="Methyl-accepting chemotaxis sensory transducer"/>
    <property type="match status" value="1"/>
</dbReference>
<dbReference type="PRINTS" id="PR00260">
    <property type="entry name" value="CHEMTRNSDUCR"/>
</dbReference>
<proteinExistence type="inferred from homology"/>
<dbReference type="PANTHER" id="PTHR32089">
    <property type="entry name" value="METHYL-ACCEPTING CHEMOTAXIS PROTEIN MCPB"/>
    <property type="match status" value="1"/>
</dbReference>
<organism evidence="10 11">
    <name type="scientific">Rivihabitans pingtungensis</name>
    <dbReference type="NCBI Taxonomy" id="1054498"/>
    <lineage>
        <taxon>Bacteria</taxon>
        <taxon>Pseudomonadati</taxon>
        <taxon>Pseudomonadota</taxon>
        <taxon>Betaproteobacteria</taxon>
        <taxon>Neisseriales</taxon>
        <taxon>Aquaspirillaceae</taxon>
        <taxon>Rivihabitans</taxon>
    </lineage>
</organism>
<dbReference type="Pfam" id="PF12729">
    <property type="entry name" value="4HB_MCP_1"/>
    <property type="match status" value="1"/>
</dbReference>
<comment type="caution">
    <text evidence="10">The sequence shown here is derived from an EMBL/GenBank/DDBJ whole genome shotgun (WGS) entry which is preliminary data.</text>
</comment>
<feature type="domain" description="Methyl-accepting transducer" evidence="8">
    <location>
        <begin position="264"/>
        <end position="500"/>
    </location>
</feature>
<dbReference type="PANTHER" id="PTHR32089:SF119">
    <property type="entry name" value="METHYL-ACCEPTING CHEMOTAXIS PROTEIN CTPL"/>
    <property type="match status" value="1"/>
</dbReference>
<keyword evidence="2" id="KW-0812">Transmembrane</keyword>
<keyword evidence="11" id="KW-1185">Reference proteome</keyword>
<sequence>MSIMQRLVFSQIVVLISLLVIGGGGLLQLNSSHDRFNYLLDNTMPSLSVINRSQRALDEQRIVLHKAMLETHTAKLTTLEAEEHKAAAEMKAALDEYEKSMISDDTDRQLHGEARRTANAYLDMANQALAQLKSGQRDAAAEQVLHGGHGALADAALDKLMKYNQQLAQQLGQQGDAATARAQWLAAGVMAAALALNLWLAVSLQRAVGQGVRGIRDTSSEVAESLNFTRRAAILRMDEMGQTGTAFNSLLERLQTNLRTLKHGASEVSQAASQIADSAEQLSDSASMQSDASSQVAAAVEELTVSINHVADRANETLSLANRSGQLARDGSRVIGETIQDIRDISQAVNTVSTSIHELTTHSAKVGDVVQMIRDVADQTNLLALNAAIEAARAGEQGRGFAVVADEVRKLAERTTSSTQEISVIVDSMSQCSRQASEFIQSAEQLATTGVDRADHADHAIREIGEASANTVTMVNEISAAIREQSQASSSIAEQVERIARMAQTASGAAGNAAQAADSLEKLTSQQRDTLGHYTV</sequence>
<dbReference type="InterPro" id="IPR003660">
    <property type="entry name" value="HAMP_dom"/>
</dbReference>
<evidence type="ECO:0000256" key="3">
    <source>
        <dbReference type="ARBA" id="ARBA00022989"/>
    </source>
</evidence>
<feature type="domain" description="HAMP" evidence="9">
    <location>
        <begin position="206"/>
        <end position="259"/>
    </location>
</feature>
<dbReference type="Proteomes" id="UP000247555">
    <property type="component" value="Unassembled WGS sequence"/>
</dbReference>
<dbReference type="AlphaFoldDB" id="A0A318KRU3"/>
<dbReference type="Gene3D" id="1.10.287.950">
    <property type="entry name" value="Methyl-accepting chemotaxis protein"/>
    <property type="match status" value="1"/>
</dbReference>
<evidence type="ECO:0000313" key="11">
    <source>
        <dbReference type="Proteomes" id="UP000247555"/>
    </source>
</evidence>
<dbReference type="SUPFAM" id="SSF58104">
    <property type="entry name" value="Methyl-accepting chemotaxis protein (MCP) signaling domain"/>
    <property type="match status" value="1"/>
</dbReference>